<dbReference type="GeneID" id="56037997"/>
<dbReference type="InterPro" id="IPR043899">
    <property type="entry name" value="DUF5789"/>
</dbReference>
<dbReference type="OrthoDB" id="317850at2157"/>
<proteinExistence type="predicted"/>
<dbReference type="AlphaFoldDB" id="A0A7D5LB04"/>
<feature type="region of interest" description="Disordered" evidence="1">
    <location>
        <begin position="78"/>
        <end position="109"/>
    </location>
</feature>
<dbReference type="Proteomes" id="UP000509626">
    <property type="component" value="Chromosome"/>
</dbReference>
<dbReference type="KEGG" id="halu:HUG12_11020"/>
<evidence type="ECO:0000313" key="2">
    <source>
        <dbReference type="EMBL" id="QLG62230.1"/>
    </source>
</evidence>
<protein>
    <submittedName>
        <fullName evidence="2">DUF2795 domain-containing protein</fullName>
    </submittedName>
</protein>
<dbReference type="RefSeq" id="WP_179268815.1">
    <property type="nucleotide sequence ID" value="NZ_CP058579.1"/>
</dbReference>
<keyword evidence="3" id="KW-1185">Reference proteome</keyword>
<dbReference type="Pfam" id="PF19102">
    <property type="entry name" value="DUF5789"/>
    <property type="match status" value="1"/>
</dbReference>
<dbReference type="EMBL" id="CP058579">
    <property type="protein sequence ID" value="QLG62230.1"/>
    <property type="molecule type" value="Genomic_DNA"/>
</dbReference>
<name>A0A7D5LB04_9EURY</name>
<evidence type="ECO:0000313" key="3">
    <source>
        <dbReference type="Proteomes" id="UP000509626"/>
    </source>
</evidence>
<evidence type="ECO:0000256" key="1">
    <source>
        <dbReference type="SAM" id="MobiDB-lite"/>
    </source>
</evidence>
<accession>A0A7D5LB04</accession>
<gene>
    <name evidence="2" type="ORF">HUG12_11020</name>
</gene>
<sequence>MATGDTDREEGVDFAEINQVLEGLSFPVTNDELVERYGDREFGRTNVGPITIADLFEPMGEDTFGSIDEVREMALSQMPGESVGRLRYSDRGVSNDTREGTGLSESESF</sequence>
<organism evidence="2 3">
    <name type="scientific">Halorarum salinum</name>
    <dbReference type="NCBI Taxonomy" id="2743089"/>
    <lineage>
        <taxon>Archaea</taxon>
        <taxon>Methanobacteriati</taxon>
        <taxon>Methanobacteriota</taxon>
        <taxon>Stenosarchaea group</taxon>
        <taxon>Halobacteria</taxon>
        <taxon>Halobacteriales</taxon>
        <taxon>Haloferacaceae</taxon>
        <taxon>Halorarum</taxon>
    </lineage>
</organism>
<reference evidence="2 3" key="1">
    <citation type="submission" date="2020-06" db="EMBL/GenBank/DDBJ databases">
        <title>NJ-3-1, isolated from saline soil.</title>
        <authorList>
            <person name="Cui H.L."/>
            <person name="Shi X."/>
        </authorList>
    </citation>
    <scope>NUCLEOTIDE SEQUENCE [LARGE SCALE GENOMIC DNA]</scope>
    <source>
        <strain evidence="2 3">NJ-3-1</strain>
    </source>
</reference>